<evidence type="ECO:0000313" key="4">
    <source>
        <dbReference type="Proteomes" id="UP001054889"/>
    </source>
</evidence>
<feature type="domain" description="DUF7769" evidence="2">
    <location>
        <begin position="35"/>
        <end position="89"/>
    </location>
</feature>
<dbReference type="Pfam" id="PF24964">
    <property type="entry name" value="DUF7769"/>
    <property type="match status" value="1"/>
</dbReference>
<gene>
    <name evidence="3" type="primary">gb15850</name>
    <name evidence="3" type="ORF">PR202_gb15850</name>
</gene>
<evidence type="ECO:0000259" key="2">
    <source>
        <dbReference type="Pfam" id="PF24964"/>
    </source>
</evidence>
<reference evidence="3" key="1">
    <citation type="journal article" date="2018" name="DNA Res.">
        <title>Multiple hybrid de novo genome assembly of finger millet, an orphan allotetraploid crop.</title>
        <authorList>
            <person name="Hatakeyama M."/>
            <person name="Aluri S."/>
            <person name="Balachadran M.T."/>
            <person name="Sivarajan S.R."/>
            <person name="Patrignani A."/>
            <person name="Gruter S."/>
            <person name="Poveda L."/>
            <person name="Shimizu-Inatsugi R."/>
            <person name="Baeten J."/>
            <person name="Francoijs K.J."/>
            <person name="Nataraja K.N."/>
            <person name="Reddy Y.A.N."/>
            <person name="Phadnis S."/>
            <person name="Ravikumar R.L."/>
            <person name="Schlapbach R."/>
            <person name="Sreeman S.M."/>
            <person name="Shimizu K.K."/>
        </authorList>
    </citation>
    <scope>NUCLEOTIDE SEQUENCE</scope>
</reference>
<dbReference type="AlphaFoldDB" id="A0AAV5EYZ4"/>
<dbReference type="EMBL" id="BQKI01000079">
    <property type="protein sequence ID" value="GJN27799.1"/>
    <property type="molecule type" value="Genomic_DNA"/>
</dbReference>
<sequence length="141" mass="16071">MVPIVLTLVSIVFSHIIIQYNCKYFVENSRRKEVTKEVSIQVYQSLLARSKNGTRLGKYDTREVAAQFGLHMRTVQRLWKGGKTQFAQGIPVNVASRKKGRVGKTQFAQGIPVHFCSLVLLVYVVNRLSMITAHTKQIEFM</sequence>
<keyword evidence="1" id="KW-1133">Transmembrane helix</keyword>
<reference evidence="3" key="2">
    <citation type="submission" date="2021-12" db="EMBL/GenBank/DDBJ databases">
        <title>Resequencing data analysis of finger millet.</title>
        <authorList>
            <person name="Hatakeyama M."/>
            <person name="Aluri S."/>
            <person name="Balachadran M.T."/>
            <person name="Sivarajan S.R."/>
            <person name="Poveda L."/>
            <person name="Shimizu-Inatsugi R."/>
            <person name="Schlapbach R."/>
            <person name="Sreeman S.M."/>
            <person name="Shimizu K.K."/>
        </authorList>
    </citation>
    <scope>NUCLEOTIDE SEQUENCE</scope>
</reference>
<feature type="transmembrane region" description="Helical" evidence="1">
    <location>
        <begin position="107"/>
        <end position="125"/>
    </location>
</feature>
<proteinExistence type="predicted"/>
<dbReference type="Proteomes" id="UP001054889">
    <property type="component" value="Unassembled WGS sequence"/>
</dbReference>
<comment type="caution">
    <text evidence="3">The sequence shown here is derived from an EMBL/GenBank/DDBJ whole genome shotgun (WGS) entry which is preliminary data.</text>
</comment>
<dbReference type="PANTHER" id="PTHR33889">
    <property type="entry name" value="OS04G0681850 PROTEIN"/>
    <property type="match status" value="1"/>
</dbReference>
<evidence type="ECO:0000256" key="1">
    <source>
        <dbReference type="SAM" id="Phobius"/>
    </source>
</evidence>
<evidence type="ECO:0000313" key="3">
    <source>
        <dbReference type="EMBL" id="GJN27799.1"/>
    </source>
</evidence>
<keyword evidence="1" id="KW-0472">Membrane</keyword>
<name>A0AAV5EYZ4_ELECO</name>
<keyword evidence="1" id="KW-0812">Transmembrane</keyword>
<dbReference type="InterPro" id="IPR056671">
    <property type="entry name" value="DUF7769"/>
</dbReference>
<feature type="transmembrane region" description="Helical" evidence="1">
    <location>
        <begin position="6"/>
        <end position="26"/>
    </location>
</feature>
<dbReference type="PANTHER" id="PTHR33889:SF1">
    <property type="entry name" value="OS03G0834800 PROTEIN"/>
    <property type="match status" value="1"/>
</dbReference>
<protein>
    <recommendedName>
        <fullName evidence="2">DUF7769 domain-containing protein</fullName>
    </recommendedName>
</protein>
<accession>A0AAV5EYZ4</accession>
<keyword evidence="4" id="KW-1185">Reference proteome</keyword>
<organism evidence="3 4">
    <name type="scientific">Eleusine coracana subsp. coracana</name>
    <dbReference type="NCBI Taxonomy" id="191504"/>
    <lineage>
        <taxon>Eukaryota</taxon>
        <taxon>Viridiplantae</taxon>
        <taxon>Streptophyta</taxon>
        <taxon>Embryophyta</taxon>
        <taxon>Tracheophyta</taxon>
        <taxon>Spermatophyta</taxon>
        <taxon>Magnoliopsida</taxon>
        <taxon>Liliopsida</taxon>
        <taxon>Poales</taxon>
        <taxon>Poaceae</taxon>
        <taxon>PACMAD clade</taxon>
        <taxon>Chloridoideae</taxon>
        <taxon>Cynodonteae</taxon>
        <taxon>Eleusininae</taxon>
        <taxon>Eleusine</taxon>
    </lineage>
</organism>